<keyword evidence="8" id="KW-1185">Reference proteome</keyword>
<dbReference type="GO" id="GO:0015920">
    <property type="term" value="P:lipopolysaccharide transport"/>
    <property type="evidence" value="ECO:0007669"/>
    <property type="project" value="TreeGrafter"/>
</dbReference>
<gene>
    <name evidence="7" type="ORF">FHS56_001878</name>
</gene>
<name>A0A846MSD0_9BACT</name>
<evidence type="ECO:0000313" key="7">
    <source>
        <dbReference type="EMBL" id="NIK74365.1"/>
    </source>
</evidence>
<dbReference type="Proteomes" id="UP000537126">
    <property type="component" value="Unassembled WGS sequence"/>
</dbReference>
<feature type="transmembrane region" description="Helical" evidence="6">
    <location>
        <begin position="307"/>
        <end position="328"/>
    </location>
</feature>
<keyword evidence="2" id="KW-1003">Cell membrane</keyword>
<dbReference type="GO" id="GO:0043190">
    <property type="term" value="C:ATP-binding cassette (ABC) transporter complex"/>
    <property type="evidence" value="ECO:0007669"/>
    <property type="project" value="TreeGrafter"/>
</dbReference>
<keyword evidence="3 6" id="KW-0812">Transmembrane</keyword>
<dbReference type="PANTHER" id="PTHR33529:SF8">
    <property type="entry name" value="PERMEASE, YJGP_YJGQ FAMILY"/>
    <property type="match status" value="1"/>
</dbReference>
<protein>
    <submittedName>
        <fullName evidence="7">Lipopolysaccharide export system permease protein</fullName>
    </submittedName>
</protein>
<organism evidence="7 8">
    <name type="scientific">Thermonema lapsum</name>
    <dbReference type="NCBI Taxonomy" id="28195"/>
    <lineage>
        <taxon>Bacteria</taxon>
        <taxon>Pseudomonadati</taxon>
        <taxon>Bacteroidota</taxon>
        <taxon>Cytophagia</taxon>
        <taxon>Cytophagales</taxon>
        <taxon>Thermonemataceae</taxon>
        <taxon>Thermonema</taxon>
    </lineage>
</organism>
<evidence type="ECO:0000256" key="5">
    <source>
        <dbReference type="ARBA" id="ARBA00023136"/>
    </source>
</evidence>
<feature type="transmembrane region" description="Helical" evidence="6">
    <location>
        <begin position="278"/>
        <end position="295"/>
    </location>
</feature>
<evidence type="ECO:0000256" key="3">
    <source>
        <dbReference type="ARBA" id="ARBA00022692"/>
    </source>
</evidence>
<keyword evidence="5 6" id="KW-0472">Membrane</keyword>
<evidence type="ECO:0000256" key="2">
    <source>
        <dbReference type="ARBA" id="ARBA00022475"/>
    </source>
</evidence>
<evidence type="ECO:0000256" key="4">
    <source>
        <dbReference type="ARBA" id="ARBA00022989"/>
    </source>
</evidence>
<evidence type="ECO:0000313" key="8">
    <source>
        <dbReference type="Proteomes" id="UP000537126"/>
    </source>
</evidence>
<feature type="transmembrane region" description="Helical" evidence="6">
    <location>
        <begin position="334"/>
        <end position="354"/>
    </location>
</feature>
<comment type="caution">
    <text evidence="7">The sequence shown here is derived from an EMBL/GenBank/DDBJ whole genome shotgun (WGS) entry which is preliminary data.</text>
</comment>
<evidence type="ECO:0000256" key="6">
    <source>
        <dbReference type="SAM" id="Phobius"/>
    </source>
</evidence>
<keyword evidence="4 6" id="KW-1133">Transmembrane helix</keyword>
<dbReference type="AlphaFoldDB" id="A0A846MSD0"/>
<feature type="transmembrane region" description="Helical" evidence="6">
    <location>
        <begin position="54"/>
        <end position="78"/>
    </location>
</feature>
<accession>A0A846MSD0</accession>
<comment type="subcellular location">
    <subcellularLocation>
        <location evidence="1">Cell membrane</location>
        <topology evidence="1">Multi-pass membrane protein</topology>
    </subcellularLocation>
</comment>
<feature type="transmembrane region" description="Helical" evidence="6">
    <location>
        <begin position="105"/>
        <end position="124"/>
    </location>
</feature>
<dbReference type="InterPro" id="IPR005495">
    <property type="entry name" value="LptG/LptF_permease"/>
</dbReference>
<dbReference type="EMBL" id="JAASRN010000002">
    <property type="protein sequence ID" value="NIK74365.1"/>
    <property type="molecule type" value="Genomic_DNA"/>
</dbReference>
<proteinExistence type="predicted"/>
<sequence length="359" mass="41892">MLKLIDKYILRQFLITFVYVVFIFISIIVVIDIIEKLEDFHNMPATVEMIITQYYLNFIPYIANTISPIMVFIATVFVTSRMANRTEIVAILSSGVSYVRFLRPYLIGSSILAVITFYLINWVIPDANKVRVDFENTYIKSRYYFDQRNVHIQVAPEVYAYMESYDNIYNIGYRFTLERIQDGRLMEKLEAPRIVWDSTKNKWHIDRYMLRKINGMKEELSFHDGVDTTLNLSPEDFQSKHLFNEKLTLPELNEYIALLKLRGSENVQMYLIEKYLRFTYPFAMIILTVIGVLVSSRKSRRGVGAQIALGFVLAFIYILFFILSRAIANAGNMPAMLAVWLPNLVFAVIGLFIYRVTPK</sequence>
<reference evidence="7 8" key="1">
    <citation type="submission" date="2020-03" db="EMBL/GenBank/DDBJ databases">
        <title>Genomic Encyclopedia of Type Strains, Phase IV (KMG-IV): sequencing the most valuable type-strain genomes for metagenomic binning, comparative biology and taxonomic classification.</title>
        <authorList>
            <person name="Goeker M."/>
        </authorList>
    </citation>
    <scope>NUCLEOTIDE SEQUENCE [LARGE SCALE GENOMIC DNA]</scope>
    <source>
        <strain evidence="7 8">DSM 5718</strain>
    </source>
</reference>
<dbReference type="PANTHER" id="PTHR33529">
    <property type="entry name" value="SLR0882 PROTEIN-RELATED"/>
    <property type="match status" value="1"/>
</dbReference>
<dbReference type="Pfam" id="PF03739">
    <property type="entry name" value="LptF_LptG"/>
    <property type="match status" value="1"/>
</dbReference>
<feature type="transmembrane region" description="Helical" evidence="6">
    <location>
        <begin position="12"/>
        <end position="34"/>
    </location>
</feature>
<evidence type="ECO:0000256" key="1">
    <source>
        <dbReference type="ARBA" id="ARBA00004651"/>
    </source>
</evidence>